<dbReference type="Proteomes" id="UP001156627">
    <property type="component" value="Unassembled WGS sequence"/>
</dbReference>
<feature type="region of interest" description="Disordered" evidence="1">
    <location>
        <begin position="1"/>
        <end position="32"/>
    </location>
</feature>
<name>A0ABQ5XG26_9GAMM</name>
<accession>A0ABQ5XG26</accession>
<keyword evidence="3" id="KW-1185">Reference proteome</keyword>
<evidence type="ECO:0000313" key="3">
    <source>
        <dbReference type="Proteomes" id="UP001156627"/>
    </source>
</evidence>
<evidence type="ECO:0000313" key="2">
    <source>
        <dbReference type="EMBL" id="GLQ89586.1"/>
    </source>
</evidence>
<proteinExistence type="predicted"/>
<sequence length="63" mass="6469">MPIPVVPAAPPVRAHPGWGREEAEDGVEPAVPTMSEAEVVPVVRAVAWAVTDMAAEAVVAALT</sequence>
<protein>
    <submittedName>
        <fullName evidence="2">Uncharacterized protein</fullName>
    </submittedName>
</protein>
<feature type="compositionally biased region" description="Pro residues" evidence="1">
    <location>
        <begin position="1"/>
        <end position="10"/>
    </location>
</feature>
<gene>
    <name evidence="2" type="ORF">GCM10007898_31610</name>
</gene>
<evidence type="ECO:0000256" key="1">
    <source>
        <dbReference type="SAM" id="MobiDB-lite"/>
    </source>
</evidence>
<dbReference type="EMBL" id="BSOA01000038">
    <property type="protein sequence ID" value="GLQ89586.1"/>
    <property type="molecule type" value="Genomic_DNA"/>
</dbReference>
<comment type="caution">
    <text evidence="2">The sequence shown here is derived from an EMBL/GenBank/DDBJ whole genome shotgun (WGS) entry which is preliminary data.</text>
</comment>
<organism evidence="2 3">
    <name type="scientific">Dyella flagellata</name>
    <dbReference type="NCBI Taxonomy" id="1867833"/>
    <lineage>
        <taxon>Bacteria</taxon>
        <taxon>Pseudomonadati</taxon>
        <taxon>Pseudomonadota</taxon>
        <taxon>Gammaproteobacteria</taxon>
        <taxon>Lysobacterales</taxon>
        <taxon>Rhodanobacteraceae</taxon>
        <taxon>Dyella</taxon>
    </lineage>
</organism>
<reference evidence="3" key="1">
    <citation type="journal article" date="2019" name="Int. J. Syst. Evol. Microbiol.">
        <title>The Global Catalogue of Microorganisms (GCM) 10K type strain sequencing project: providing services to taxonomists for standard genome sequencing and annotation.</title>
        <authorList>
            <consortium name="The Broad Institute Genomics Platform"/>
            <consortium name="The Broad Institute Genome Sequencing Center for Infectious Disease"/>
            <person name="Wu L."/>
            <person name="Ma J."/>
        </authorList>
    </citation>
    <scope>NUCLEOTIDE SEQUENCE [LARGE SCALE GENOMIC DNA]</scope>
    <source>
        <strain evidence="3">NBRC 111981</strain>
    </source>
</reference>